<evidence type="ECO:0000256" key="6">
    <source>
        <dbReference type="RuleBase" id="RU003983"/>
    </source>
</evidence>
<dbReference type="Pfam" id="PF01435">
    <property type="entry name" value="Peptidase_M48"/>
    <property type="match status" value="1"/>
</dbReference>
<keyword evidence="7" id="KW-0732">Signal</keyword>
<sequence length="325" mass="34064">MRFWILGAMIATAPLPLLAQRSLSPQEKAVGAEANPKLLAQYGGAMSGPAADYVTRIARRVAVQSGLSNSASDFTIALLDSPVENAFAIPGGYVYVTRQLLALMNSEGELASVLGHEIGHVAARHSAKRSSRSTIGSILAAGIGVATGSSALGQAAGYGAQLYTLSFSRTQEYEADGLGVRYIAGAGYDPYAASAMLDSLDRETRLQSAISGKSGSNVPVFARTHPNGPDRVARASQLAASLGAQPKAEGQDTAFLRSLDGLPYDDAKSGHRVAIVTASPKDTIASLSSRMVYPDHRSERFMVLNGLADDAVIQPGRLYKIIVGR</sequence>
<accession>A0ABT8Y487</accession>
<evidence type="ECO:0000256" key="7">
    <source>
        <dbReference type="SAM" id="SignalP"/>
    </source>
</evidence>
<keyword evidence="3 6" id="KW-0378">Hydrolase</keyword>
<gene>
    <name evidence="9" type="ORF">Q4F19_01885</name>
</gene>
<protein>
    <submittedName>
        <fullName evidence="9">M48 family metalloprotease</fullName>
        <ecNumber evidence="9">3.4.24.-</ecNumber>
    </submittedName>
</protein>
<dbReference type="EMBL" id="JAUOTP010000001">
    <property type="protein sequence ID" value="MDO6413121.1"/>
    <property type="molecule type" value="Genomic_DNA"/>
</dbReference>
<name>A0ABT8Y487_9SPHN</name>
<dbReference type="EC" id="3.4.24.-" evidence="9"/>
<evidence type="ECO:0000256" key="1">
    <source>
        <dbReference type="ARBA" id="ARBA00022670"/>
    </source>
</evidence>
<keyword evidence="4 6" id="KW-0862">Zinc</keyword>
<comment type="similarity">
    <text evidence="6">Belongs to the peptidase M48 family.</text>
</comment>
<dbReference type="PANTHER" id="PTHR22726:SF1">
    <property type="entry name" value="METALLOENDOPEPTIDASE OMA1, MITOCHONDRIAL"/>
    <property type="match status" value="1"/>
</dbReference>
<evidence type="ECO:0000256" key="4">
    <source>
        <dbReference type="ARBA" id="ARBA00022833"/>
    </source>
</evidence>
<organism evidence="9 10">
    <name type="scientific">Sphingomonas natans</name>
    <dbReference type="NCBI Taxonomy" id="3063330"/>
    <lineage>
        <taxon>Bacteria</taxon>
        <taxon>Pseudomonadati</taxon>
        <taxon>Pseudomonadota</taxon>
        <taxon>Alphaproteobacteria</taxon>
        <taxon>Sphingomonadales</taxon>
        <taxon>Sphingomonadaceae</taxon>
        <taxon>Sphingomonas</taxon>
    </lineage>
</organism>
<feature type="domain" description="Peptidase M48" evidence="8">
    <location>
        <begin position="52"/>
        <end position="237"/>
    </location>
</feature>
<feature type="chain" id="PRO_5045723529" evidence="7">
    <location>
        <begin position="20"/>
        <end position="325"/>
    </location>
</feature>
<dbReference type="Gene3D" id="3.30.2010.10">
    <property type="entry name" value="Metalloproteases ('zincins'), catalytic domain"/>
    <property type="match status" value="1"/>
</dbReference>
<evidence type="ECO:0000256" key="2">
    <source>
        <dbReference type="ARBA" id="ARBA00022723"/>
    </source>
</evidence>
<proteinExistence type="inferred from homology"/>
<keyword evidence="5 6" id="KW-0482">Metalloprotease</keyword>
<feature type="signal peptide" evidence="7">
    <location>
        <begin position="1"/>
        <end position="19"/>
    </location>
</feature>
<evidence type="ECO:0000313" key="10">
    <source>
        <dbReference type="Proteomes" id="UP001169764"/>
    </source>
</evidence>
<keyword evidence="10" id="KW-1185">Reference proteome</keyword>
<reference evidence="9" key="1">
    <citation type="submission" date="2023-07" db="EMBL/GenBank/DDBJ databases">
        <authorList>
            <person name="Kim M."/>
        </authorList>
    </citation>
    <scope>NUCLEOTIDE SEQUENCE</scope>
    <source>
        <strain evidence="9">BIUV-7</strain>
    </source>
</reference>
<comment type="cofactor">
    <cofactor evidence="6">
        <name>Zn(2+)</name>
        <dbReference type="ChEBI" id="CHEBI:29105"/>
    </cofactor>
    <text evidence="6">Binds 1 zinc ion per subunit.</text>
</comment>
<evidence type="ECO:0000259" key="8">
    <source>
        <dbReference type="Pfam" id="PF01435"/>
    </source>
</evidence>
<dbReference type="PANTHER" id="PTHR22726">
    <property type="entry name" value="METALLOENDOPEPTIDASE OMA1"/>
    <property type="match status" value="1"/>
</dbReference>
<evidence type="ECO:0000256" key="3">
    <source>
        <dbReference type="ARBA" id="ARBA00022801"/>
    </source>
</evidence>
<comment type="caution">
    <text evidence="9">The sequence shown here is derived from an EMBL/GenBank/DDBJ whole genome shotgun (WGS) entry which is preliminary data.</text>
</comment>
<dbReference type="Proteomes" id="UP001169764">
    <property type="component" value="Unassembled WGS sequence"/>
</dbReference>
<keyword evidence="1 6" id="KW-0645">Protease</keyword>
<dbReference type="InterPro" id="IPR051156">
    <property type="entry name" value="Mito/Outer_Membr_Metalloprot"/>
</dbReference>
<evidence type="ECO:0000256" key="5">
    <source>
        <dbReference type="ARBA" id="ARBA00023049"/>
    </source>
</evidence>
<keyword evidence="2" id="KW-0479">Metal-binding</keyword>
<evidence type="ECO:0000313" key="9">
    <source>
        <dbReference type="EMBL" id="MDO6413121.1"/>
    </source>
</evidence>
<dbReference type="GO" id="GO:0008237">
    <property type="term" value="F:metallopeptidase activity"/>
    <property type="evidence" value="ECO:0007669"/>
    <property type="project" value="UniProtKB-KW"/>
</dbReference>
<dbReference type="InterPro" id="IPR001915">
    <property type="entry name" value="Peptidase_M48"/>
</dbReference>